<feature type="domain" description="Type II secretion system protein GspF" evidence="9">
    <location>
        <begin position="281"/>
        <end position="402"/>
    </location>
</feature>
<evidence type="ECO:0000256" key="3">
    <source>
        <dbReference type="ARBA" id="ARBA00022475"/>
    </source>
</evidence>
<feature type="transmembrane region" description="Helical" evidence="8">
    <location>
        <begin position="173"/>
        <end position="196"/>
    </location>
</feature>
<keyword evidence="4" id="KW-0997">Cell inner membrane</keyword>
<dbReference type="InterPro" id="IPR042094">
    <property type="entry name" value="T2SS_GspF_sf"/>
</dbReference>
<evidence type="ECO:0000256" key="1">
    <source>
        <dbReference type="ARBA" id="ARBA00004429"/>
    </source>
</evidence>
<dbReference type="GO" id="GO:0005886">
    <property type="term" value="C:plasma membrane"/>
    <property type="evidence" value="ECO:0007669"/>
    <property type="project" value="UniProtKB-SubCell"/>
</dbReference>
<keyword evidence="3" id="KW-1003">Cell membrane</keyword>
<dbReference type="InterPro" id="IPR003004">
    <property type="entry name" value="GspF/PilC"/>
</dbReference>
<evidence type="ECO:0000259" key="9">
    <source>
        <dbReference type="Pfam" id="PF00482"/>
    </source>
</evidence>
<reference evidence="11" key="1">
    <citation type="journal article" date="2018" name="Sci. Rep.">
        <title>Lignite coal burning seam in the remote Altai Mountains harbors a hydrogen-driven thermophilic microbial community.</title>
        <authorList>
            <person name="Kadnikov V.V."/>
            <person name="Mardanov A.V."/>
            <person name="Ivasenko D.A."/>
            <person name="Antsiferov D.V."/>
            <person name="Beletsky A.V."/>
            <person name="Karnachuk O.V."/>
            <person name="Ravin N.V."/>
        </authorList>
    </citation>
    <scope>NUCLEOTIDE SEQUENCE [LARGE SCALE GENOMIC DNA]</scope>
</reference>
<comment type="similarity">
    <text evidence="2">Belongs to the GSP F family.</text>
</comment>
<evidence type="ECO:0000256" key="5">
    <source>
        <dbReference type="ARBA" id="ARBA00022692"/>
    </source>
</evidence>
<dbReference type="EMBL" id="PEBX01000104">
    <property type="protein sequence ID" value="PTQ55515.1"/>
    <property type="molecule type" value="Genomic_DNA"/>
</dbReference>
<dbReference type="InterPro" id="IPR018076">
    <property type="entry name" value="T2SS_GspF_dom"/>
</dbReference>
<comment type="caution">
    <text evidence="10">The sequence shown here is derived from an EMBL/GenBank/DDBJ whole genome shotgun (WGS) entry which is preliminary data.</text>
</comment>
<gene>
    <name evidence="10" type="ORF">BSOLF_1925</name>
</gene>
<name>A0A2R6XYM0_9BACL</name>
<dbReference type="PRINTS" id="PR00812">
    <property type="entry name" value="BCTERIALGSPF"/>
</dbReference>
<proteinExistence type="inferred from homology"/>
<evidence type="ECO:0000256" key="8">
    <source>
        <dbReference type="SAM" id="Phobius"/>
    </source>
</evidence>
<dbReference type="AlphaFoldDB" id="A0A2R6XYM0"/>
<feature type="transmembrane region" description="Helical" evidence="8">
    <location>
        <begin position="384"/>
        <end position="407"/>
    </location>
</feature>
<sequence length="411" mass="46050">MPIYRYVGLDAQGKKRRGTVEAADLQRARTRLATQSLIVIELSDLTRKERPFFPSSFSMERKSRPMAMKTFLLFVQQFSALLKAGIPIVRALQLMADETRDKRLKVILIDAIEHIAAGSTLSSALSLHSGVFPPFFVALIRSGEQSGELATALAQAAEFYEKQHTTREEIKSALIYPAVITVFALSTMLFMLFFAVPRFAGLYTDFGVSIPGPTQFLLDLSDIVRTYGWLIAAIPLIMWASTQLFRHASFVKRLRFIGDQLLLHMPVMSGIQIKGAHARLARTLATFYRAGVPLTQALRAGQELLGNAIYRRSLKGVIERVEGGEPLSRAFRNTHTWTPLFVHMVEIGEATGELEETLEKLASFYEQDVAQTVTRFKALIEPTLIVLLMVLVGGLMLLMFIPMLSMYQQFV</sequence>
<dbReference type="FunFam" id="1.20.81.30:FF:000001">
    <property type="entry name" value="Type II secretion system protein F"/>
    <property type="match status" value="2"/>
</dbReference>
<evidence type="ECO:0000313" key="10">
    <source>
        <dbReference type="EMBL" id="PTQ55515.1"/>
    </source>
</evidence>
<dbReference type="Gene3D" id="1.20.81.30">
    <property type="entry name" value="Type II secretion system (T2SS), domain F"/>
    <property type="match status" value="2"/>
</dbReference>
<dbReference type="Pfam" id="PF00482">
    <property type="entry name" value="T2SSF"/>
    <property type="match status" value="2"/>
</dbReference>
<keyword evidence="6 8" id="KW-1133">Transmembrane helix</keyword>
<dbReference type="PANTHER" id="PTHR30012:SF0">
    <property type="entry name" value="TYPE II SECRETION SYSTEM PROTEIN F-RELATED"/>
    <property type="match status" value="1"/>
</dbReference>
<evidence type="ECO:0000256" key="4">
    <source>
        <dbReference type="ARBA" id="ARBA00022519"/>
    </source>
</evidence>
<evidence type="ECO:0000256" key="2">
    <source>
        <dbReference type="ARBA" id="ARBA00005745"/>
    </source>
</evidence>
<evidence type="ECO:0000313" key="11">
    <source>
        <dbReference type="Proteomes" id="UP000244338"/>
    </source>
</evidence>
<accession>A0A2R6XYM0</accession>
<evidence type="ECO:0000256" key="6">
    <source>
        <dbReference type="ARBA" id="ARBA00022989"/>
    </source>
</evidence>
<keyword evidence="7 8" id="KW-0472">Membrane</keyword>
<evidence type="ECO:0000256" key="7">
    <source>
        <dbReference type="ARBA" id="ARBA00023136"/>
    </source>
</evidence>
<protein>
    <submittedName>
        <fullName evidence="10">Type IV fimbrial assembly protein PilC</fullName>
    </submittedName>
</protein>
<comment type="subcellular location">
    <subcellularLocation>
        <location evidence="1">Cell inner membrane</location>
        <topology evidence="1">Multi-pass membrane protein</topology>
    </subcellularLocation>
</comment>
<dbReference type="Proteomes" id="UP000244338">
    <property type="component" value="Unassembled WGS sequence"/>
</dbReference>
<feature type="domain" description="Type II secretion system protein GspF" evidence="9">
    <location>
        <begin position="74"/>
        <end position="197"/>
    </location>
</feature>
<dbReference type="PANTHER" id="PTHR30012">
    <property type="entry name" value="GENERAL SECRETION PATHWAY PROTEIN"/>
    <property type="match status" value="1"/>
</dbReference>
<keyword evidence="5 8" id="KW-0812">Transmembrane</keyword>
<feature type="transmembrane region" description="Helical" evidence="8">
    <location>
        <begin position="226"/>
        <end position="245"/>
    </location>
</feature>
<organism evidence="10 11">
    <name type="scientific">Candidatus Carbonibacillus altaicus</name>
    <dbReference type="NCBI Taxonomy" id="2163959"/>
    <lineage>
        <taxon>Bacteria</taxon>
        <taxon>Bacillati</taxon>
        <taxon>Bacillota</taxon>
        <taxon>Bacilli</taxon>
        <taxon>Bacillales</taxon>
        <taxon>Candidatus Carbonibacillus</taxon>
    </lineage>
</organism>